<reference evidence="2 3" key="1">
    <citation type="submission" date="2018-08" db="EMBL/GenBank/DDBJ databases">
        <title>A genome reference for cultivated species of the human gut microbiota.</title>
        <authorList>
            <person name="Zou Y."/>
            <person name="Xue W."/>
            <person name="Luo G."/>
        </authorList>
    </citation>
    <scope>NUCLEOTIDE SEQUENCE [LARGE SCALE GENOMIC DNA]</scope>
    <source>
        <strain evidence="2 3">AF36-1BH</strain>
    </source>
</reference>
<evidence type="ECO:0000256" key="1">
    <source>
        <dbReference type="SAM" id="SignalP"/>
    </source>
</evidence>
<name>A0A415MTQ5_9FIRM</name>
<dbReference type="EMBL" id="QRPD01000018">
    <property type="protein sequence ID" value="RHL84572.1"/>
    <property type="molecule type" value="Genomic_DNA"/>
</dbReference>
<dbReference type="Proteomes" id="UP000283325">
    <property type="component" value="Unassembled WGS sequence"/>
</dbReference>
<comment type="caution">
    <text evidence="2">The sequence shown here is derived from an EMBL/GenBank/DDBJ whole genome shotgun (WGS) entry which is preliminary data.</text>
</comment>
<proteinExistence type="predicted"/>
<evidence type="ECO:0000313" key="3">
    <source>
        <dbReference type="Proteomes" id="UP000283325"/>
    </source>
</evidence>
<dbReference type="PROSITE" id="PS51257">
    <property type="entry name" value="PROKAR_LIPOPROTEIN"/>
    <property type="match status" value="1"/>
</dbReference>
<sequence>MGYNFKKIAAMAIISVAVVLSITGCNQNADEDSVFQTLDIEQLETDTTDINDRAEYYDKNVDDRIDEMTDEEKEKFYVNLTLTYTGREYYEEDYIIFLRNDNVYEGDLYDGDDTIGLSPGIYRVISSKAEGGRGAALGDIYLLTPGEDVTLNVDYTSSKATIINDENAK</sequence>
<organism evidence="2 3">
    <name type="scientific">Dorea formicigenerans</name>
    <dbReference type="NCBI Taxonomy" id="39486"/>
    <lineage>
        <taxon>Bacteria</taxon>
        <taxon>Bacillati</taxon>
        <taxon>Bacillota</taxon>
        <taxon>Clostridia</taxon>
        <taxon>Lachnospirales</taxon>
        <taxon>Lachnospiraceae</taxon>
        <taxon>Dorea</taxon>
    </lineage>
</organism>
<keyword evidence="1" id="KW-0732">Signal</keyword>
<feature type="signal peptide" evidence="1">
    <location>
        <begin position="1"/>
        <end position="29"/>
    </location>
</feature>
<gene>
    <name evidence="2" type="ORF">DWZ98_15405</name>
</gene>
<evidence type="ECO:0000313" key="2">
    <source>
        <dbReference type="EMBL" id="RHL84572.1"/>
    </source>
</evidence>
<protein>
    <recommendedName>
        <fullName evidence="4">DUF4352 domain-containing protein</fullName>
    </recommendedName>
</protein>
<feature type="chain" id="PRO_5019466482" description="DUF4352 domain-containing protein" evidence="1">
    <location>
        <begin position="30"/>
        <end position="169"/>
    </location>
</feature>
<dbReference type="RefSeq" id="WP_117658052.1">
    <property type="nucleotide sequence ID" value="NZ_JAQDKF010000013.1"/>
</dbReference>
<dbReference type="AlphaFoldDB" id="A0A415MTQ5"/>
<accession>A0A415MTQ5</accession>
<evidence type="ECO:0008006" key="4">
    <source>
        <dbReference type="Google" id="ProtNLM"/>
    </source>
</evidence>